<dbReference type="InterPro" id="IPR003439">
    <property type="entry name" value="ABC_transporter-like_ATP-bd"/>
</dbReference>
<accession>A0A9X3ISW0</accession>
<dbReference type="InterPro" id="IPR003593">
    <property type="entry name" value="AAA+_ATPase"/>
</dbReference>
<evidence type="ECO:0000256" key="4">
    <source>
        <dbReference type="ARBA" id="ARBA00022840"/>
    </source>
</evidence>
<dbReference type="InterPro" id="IPR017871">
    <property type="entry name" value="ABC_transporter-like_CS"/>
</dbReference>
<evidence type="ECO:0000256" key="3">
    <source>
        <dbReference type="ARBA" id="ARBA00022741"/>
    </source>
</evidence>
<dbReference type="CDD" id="cd03220">
    <property type="entry name" value="ABC_KpsT_Wzt"/>
    <property type="match status" value="1"/>
</dbReference>
<evidence type="ECO:0000313" key="6">
    <source>
        <dbReference type="EMBL" id="MCY0966832.1"/>
    </source>
</evidence>
<evidence type="ECO:0000313" key="7">
    <source>
        <dbReference type="Proteomes" id="UP001150830"/>
    </source>
</evidence>
<dbReference type="PANTHER" id="PTHR46743">
    <property type="entry name" value="TEICHOIC ACIDS EXPORT ATP-BINDING PROTEIN TAGH"/>
    <property type="match status" value="1"/>
</dbReference>
<dbReference type="GO" id="GO:0016887">
    <property type="term" value="F:ATP hydrolysis activity"/>
    <property type="evidence" value="ECO:0007669"/>
    <property type="project" value="InterPro"/>
</dbReference>
<sequence>MIGFENVSKYYPTRNGRSYVFREINAEIPTDKSIGILGPNGAGKSTLIRMIGGADMPSAGRIYSDVNISWPLGLQGGVQGNMSGRENARFVARIHGYRDTREIEERVADFAEIGKYFDEPMKNYSSGMRSRVTFGITMAFDFNFDVLLIDELTAVGDAAFKKKSEQVLKQKYASSTLIMVNHSVDQLRQFCDAGLVVYDKNIRYFDDISDAVNEYKRLYGV</sequence>
<comment type="similarity">
    <text evidence="1">Belongs to the ABC transporter superfamily.</text>
</comment>
<dbReference type="EMBL" id="JAPNOA010000056">
    <property type="protein sequence ID" value="MCY0966832.1"/>
    <property type="molecule type" value="Genomic_DNA"/>
</dbReference>
<dbReference type="InterPro" id="IPR015860">
    <property type="entry name" value="ABC_transpr_TagH-like"/>
</dbReference>
<dbReference type="RefSeq" id="WP_283175027.1">
    <property type="nucleotide sequence ID" value="NZ_JAPNOA010000056.1"/>
</dbReference>
<feature type="domain" description="ABC transporter" evidence="5">
    <location>
        <begin position="2"/>
        <end position="221"/>
    </location>
</feature>
<keyword evidence="2" id="KW-0813">Transport</keyword>
<dbReference type="InterPro" id="IPR050683">
    <property type="entry name" value="Bact_Polysacc_Export_ATP-bd"/>
</dbReference>
<dbReference type="SMART" id="SM00382">
    <property type="entry name" value="AAA"/>
    <property type="match status" value="1"/>
</dbReference>
<proteinExistence type="inferred from homology"/>
<dbReference type="GO" id="GO:0005524">
    <property type="term" value="F:ATP binding"/>
    <property type="evidence" value="ECO:0007669"/>
    <property type="project" value="UniProtKB-KW"/>
</dbReference>
<evidence type="ECO:0000259" key="5">
    <source>
        <dbReference type="PROSITE" id="PS50893"/>
    </source>
</evidence>
<dbReference type="PANTHER" id="PTHR46743:SF2">
    <property type="entry name" value="TEICHOIC ACIDS EXPORT ATP-BINDING PROTEIN TAGH"/>
    <property type="match status" value="1"/>
</dbReference>
<organism evidence="6 7">
    <name type="scientific">Parathalassolituus penaei</name>
    <dbReference type="NCBI Taxonomy" id="2997323"/>
    <lineage>
        <taxon>Bacteria</taxon>
        <taxon>Pseudomonadati</taxon>
        <taxon>Pseudomonadota</taxon>
        <taxon>Gammaproteobacteria</taxon>
        <taxon>Oceanospirillales</taxon>
        <taxon>Oceanospirillaceae</taxon>
        <taxon>Parathalassolituus</taxon>
    </lineage>
</organism>
<name>A0A9X3ISW0_9GAMM</name>
<comment type="caution">
    <text evidence="6">The sequence shown here is derived from an EMBL/GenBank/DDBJ whole genome shotgun (WGS) entry which is preliminary data.</text>
</comment>
<dbReference type="PROSITE" id="PS50893">
    <property type="entry name" value="ABC_TRANSPORTER_2"/>
    <property type="match status" value="1"/>
</dbReference>
<keyword evidence="4 6" id="KW-0067">ATP-binding</keyword>
<dbReference type="Gene3D" id="3.40.50.300">
    <property type="entry name" value="P-loop containing nucleotide triphosphate hydrolases"/>
    <property type="match status" value="1"/>
</dbReference>
<dbReference type="SUPFAM" id="SSF52540">
    <property type="entry name" value="P-loop containing nucleoside triphosphate hydrolases"/>
    <property type="match status" value="1"/>
</dbReference>
<evidence type="ECO:0000256" key="2">
    <source>
        <dbReference type="ARBA" id="ARBA00022448"/>
    </source>
</evidence>
<dbReference type="PROSITE" id="PS00211">
    <property type="entry name" value="ABC_TRANSPORTER_1"/>
    <property type="match status" value="1"/>
</dbReference>
<dbReference type="GO" id="GO:0140359">
    <property type="term" value="F:ABC-type transporter activity"/>
    <property type="evidence" value="ECO:0007669"/>
    <property type="project" value="InterPro"/>
</dbReference>
<keyword evidence="7" id="KW-1185">Reference proteome</keyword>
<reference evidence="6" key="1">
    <citation type="submission" date="2022-11" db="EMBL/GenBank/DDBJ databases">
        <title>Parathalassolutuus dongxingensis gen. nov., sp. nov., a novel member of family Oceanospirillaceae isolated from a coastal shrimp pond in Guangxi, China.</title>
        <authorList>
            <person name="Chen H."/>
        </authorList>
    </citation>
    <scope>NUCLEOTIDE SEQUENCE</scope>
    <source>
        <strain evidence="6">G-43</strain>
    </source>
</reference>
<dbReference type="InterPro" id="IPR027417">
    <property type="entry name" value="P-loop_NTPase"/>
</dbReference>
<gene>
    <name evidence="6" type="ORF">OUO13_16750</name>
</gene>
<dbReference type="AlphaFoldDB" id="A0A9X3ISW0"/>
<keyword evidence="3" id="KW-0547">Nucleotide-binding</keyword>
<dbReference type="Pfam" id="PF00005">
    <property type="entry name" value="ABC_tran"/>
    <property type="match status" value="1"/>
</dbReference>
<dbReference type="GO" id="GO:0016020">
    <property type="term" value="C:membrane"/>
    <property type="evidence" value="ECO:0007669"/>
    <property type="project" value="InterPro"/>
</dbReference>
<protein>
    <submittedName>
        <fullName evidence="6">ABC transporter ATP-binding protein</fullName>
    </submittedName>
</protein>
<evidence type="ECO:0000256" key="1">
    <source>
        <dbReference type="ARBA" id="ARBA00005417"/>
    </source>
</evidence>
<dbReference type="Proteomes" id="UP001150830">
    <property type="component" value="Unassembled WGS sequence"/>
</dbReference>